<keyword evidence="9 12" id="KW-0408">Iron</keyword>
<evidence type="ECO:0000256" key="9">
    <source>
        <dbReference type="ARBA" id="ARBA00023004"/>
    </source>
</evidence>
<dbReference type="EMBL" id="CM031823">
    <property type="protein sequence ID" value="KAG6626675.1"/>
    <property type="molecule type" value="Genomic_DNA"/>
</dbReference>
<evidence type="ECO:0000256" key="2">
    <source>
        <dbReference type="ARBA" id="ARBA00004370"/>
    </source>
</evidence>
<dbReference type="Proteomes" id="UP000811246">
    <property type="component" value="Chromosome 15"/>
</dbReference>
<name>A0A8T1N8Q1_CARIL</name>
<dbReference type="InterPro" id="IPR050651">
    <property type="entry name" value="Plant_Cytochrome_P450_Monoox"/>
</dbReference>
<evidence type="ECO:0000256" key="1">
    <source>
        <dbReference type="ARBA" id="ARBA00001971"/>
    </source>
</evidence>
<dbReference type="CDD" id="cd20654">
    <property type="entry name" value="CYP82"/>
    <property type="match status" value="1"/>
</dbReference>
<evidence type="ECO:0000313" key="14">
    <source>
        <dbReference type="EMBL" id="KAG6674822.1"/>
    </source>
</evidence>
<evidence type="ECO:0000256" key="4">
    <source>
        <dbReference type="ARBA" id="ARBA00022617"/>
    </source>
</evidence>
<dbReference type="PANTHER" id="PTHR47947:SF26">
    <property type="entry name" value="CYTOCHROME P450"/>
    <property type="match status" value="1"/>
</dbReference>
<keyword evidence="10 12" id="KW-0503">Monooxygenase</keyword>
<evidence type="ECO:0000256" key="6">
    <source>
        <dbReference type="ARBA" id="ARBA00022723"/>
    </source>
</evidence>
<protein>
    <recommendedName>
        <fullName evidence="16">Cytochrome P450</fullName>
    </recommendedName>
</protein>
<keyword evidence="4 12" id="KW-0349">Heme</keyword>
<gene>
    <name evidence="13" type="ORF">CIPAW_15G067700</name>
    <name evidence="14" type="ORF">I3842_15G065400</name>
</gene>
<evidence type="ECO:0000256" key="10">
    <source>
        <dbReference type="ARBA" id="ARBA00023033"/>
    </source>
</evidence>
<dbReference type="GO" id="GO:0020037">
    <property type="term" value="F:heme binding"/>
    <property type="evidence" value="ECO:0007669"/>
    <property type="project" value="InterPro"/>
</dbReference>
<proteinExistence type="inferred from homology"/>
<evidence type="ECO:0008006" key="16">
    <source>
        <dbReference type="Google" id="ProtNLM"/>
    </source>
</evidence>
<evidence type="ECO:0000256" key="11">
    <source>
        <dbReference type="ARBA" id="ARBA00023136"/>
    </source>
</evidence>
<dbReference type="InterPro" id="IPR017972">
    <property type="entry name" value="Cyt_P450_CS"/>
</dbReference>
<dbReference type="InterPro" id="IPR001128">
    <property type="entry name" value="Cyt_P450"/>
</dbReference>
<comment type="cofactor">
    <cofactor evidence="1">
        <name>heme</name>
        <dbReference type="ChEBI" id="CHEBI:30413"/>
    </cofactor>
</comment>
<evidence type="ECO:0000313" key="15">
    <source>
        <dbReference type="Proteomes" id="UP000811609"/>
    </source>
</evidence>
<dbReference type="GO" id="GO:0005506">
    <property type="term" value="F:iron ion binding"/>
    <property type="evidence" value="ECO:0007669"/>
    <property type="project" value="InterPro"/>
</dbReference>
<evidence type="ECO:0000256" key="12">
    <source>
        <dbReference type="RuleBase" id="RU000461"/>
    </source>
</evidence>
<reference evidence="14" key="2">
    <citation type="submission" date="2021-01" db="EMBL/GenBank/DDBJ databases">
        <authorList>
            <person name="Lovell J.T."/>
            <person name="Bentley N."/>
            <person name="Bhattarai G."/>
            <person name="Jenkins J.W."/>
            <person name="Sreedasyam A."/>
            <person name="Alarcon Y."/>
            <person name="Bock C."/>
            <person name="Boston L."/>
            <person name="Carlson J."/>
            <person name="Cervantes K."/>
            <person name="Clermont K."/>
            <person name="Krom N."/>
            <person name="Kubenka K."/>
            <person name="Mamidi S."/>
            <person name="Mattison C."/>
            <person name="Monteros M."/>
            <person name="Pisani C."/>
            <person name="Plott C."/>
            <person name="Rajasekar S."/>
            <person name="Rhein H.S."/>
            <person name="Rohla C."/>
            <person name="Song M."/>
            <person name="Hilaire R.S."/>
            <person name="Shu S."/>
            <person name="Wells L."/>
            <person name="Wang X."/>
            <person name="Webber J."/>
            <person name="Heerema R.J."/>
            <person name="Klein P."/>
            <person name="Conner P."/>
            <person name="Grauke L."/>
            <person name="Grimwood J."/>
            <person name="Schmutz J."/>
            <person name="Randall J.J."/>
        </authorList>
    </citation>
    <scope>NUCLEOTIDE SEQUENCE</scope>
    <source>
        <tissue evidence="14">Leaf</tissue>
    </source>
</reference>
<evidence type="ECO:0000313" key="13">
    <source>
        <dbReference type="EMBL" id="KAG6626675.1"/>
    </source>
</evidence>
<dbReference type="GO" id="GO:0016020">
    <property type="term" value="C:membrane"/>
    <property type="evidence" value="ECO:0007669"/>
    <property type="project" value="UniProtKB-SubCell"/>
</dbReference>
<accession>A0A8T1N8Q1</accession>
<keyword evidence="8 12" id="KW-0560">Oxidoreductase</keyword>
<evidence type="ECO:0000256" key="7">
    <source>
        <dbReference type="ARBA" id="ARBA00022989"/>
    </source>
</evidence>
<comment type="caution">
    <text evidence="13">The sequence shown here is derived from an EMBL/GenBank/DDBJ whole genome shotgun (WGS) entry which is preliminary data.</text>
</comment>
<dbReference type="FunFam" id="1.10.630.10:FF:000026">
    <property type="entry name" value="Cytochrome P450 82C4"/>
    <property type="match status" value="1"/>
</dbReference>
<dbReference type="EMBL" id="CM031839">
    <property type="protein sequence ID" value="KAG6674822.1"/>
    <property type="molecule type" value="Genomic_DNA"/>
</dbReference>
<comment type="similarity">
    <text evidence="3 12">Belongs to the cytochrome P450 family.</text>
</comment>
<evidence type="ECO:0000256" key="5">
    <source>
        <dbReference type="ARBA" id="ARBA00022692"/>
    </source>
</evidence>
<evidence type="ECO:0000256" key="3">
    <source>
        <dbReference type="ARBA" id="ARBA00010617"/>
    </source>
</evidence>
<keyword evidence="15" id="KW-1185">Reference proteome</keyword>
<dbReference type="AlphaFoldDB" id="A0A8T1N8Q1"/>
<dbReference type="PANTHER" id="PTHR47947">
    <property type="entry name" value="CYTOCHROME P450 82C3-RELATED"/>
    <property type="match status" value="1"/>
</dbReference>
<dbReference type="Pfam" id="PF00067">
    <property type="entry name" value="p450"/>
    <property type="match status" value="1"/>
</dbReference>
<comment type="subcellular location">
    <subcellularLocation>
        <location evidence="2">Membrane</location>
    </subcellularLocation>
</comment>
<keyword evidence="5" id="KW-0812">Transmembrane</keyword>
<evidence type="ECO:0000256" key="8">
    <source>
        <dbReference type="ARBA" id="ARBA00023002"/>
    </source>
</evidence>
<keyword evidence="11" id="KW-0472">Membrane</keyword>
<sequence length="534" mass="60662">MLFQYHSSRTFNMITYIMATIFACLLLFIFFLLWKSTAQKTAPQSRLPPEVGGAWPMIGHLHLLARSKPAHITLGYMADKYGPIFTIRLGVHKAIVVSNSEIAKECFTTKDKVFANRPKAMAVELMGYNYALFAFSPYGSYWRQVRRITTLELLSNQRLEMFKHIRESEVNIAIKETYKLLVNNNKHVLVDMNRWFDKITLNMVFRMVVGKRFAWVATEDEDEVNDLGYQKTLKDISMLIGKFVVSDALPYLRWLDLGGDKRAMKKVAREIDHVLKGLLEEHKQRNLSSEVKNAPQDFMDVLLSIVTDNIEISNFDADTITKATCLNLILGGTDTTAVTMTWALSLLLNNREALKKVQQELDVQVGKERQVKDSDIQNLTYLQAVIKETMRLYPAGPLGVPHESSEDCALAGYHVPAGTRLLVNLSKIHRDPNLWQDPTEFHPERFLTTHKDINIRGQNFELMPFGSGRRVCPGMSLGLQLIQLTLSTFLHAFDISTPSAKSVDMVEKAGIASIKATPLEIHLTPRLLEQVYDV</sequence>
<organism evidence="13 15">
    <name type="scientific">Carya illinoinensis</name>
    <name type="common">Pecan</name>
    <dbReference type="NCBI Taxonomy" id="32201"/>
    <lineage>
        <taxon>Eukaryota</taxon>
        <taxon>Viridiplantae</taxon>
        <taxon>Streptophyta</taxon>
        <taxon>Embryophyta</taxon>
        <taxon>Tracheophyta</taxon>
        <taxon>Spermatophyta</taxon>
        <taxon>Magnoliopsida</taxon>
        <taxon>eudicotyledons</taxon>
        <taxon>Gunneridae</taxon>
        <taxon>Pentapetalae</taxon>
        <taxon>rosids</taxon>
        <taxon>fabids</taxon>
        <taxon>Fagales</taxon>
        <taxon>Juglandaceae</taxon>
        <taxon>Carya</taxon>
    </lineage>
</organism>
<dbReference type="Proteomes" id="UP000811609">
    <property type="component" value="Chromosome 15"/>
</dbReference>
<dbReference type="GO" id="GO:0004497">
    <property type="term" value="F:monooxygenase activity"/>
    <property type="evidence" value="ECO:0007669"/>
    <property type="project" value="UniProtKB-KW"/>
</dbReference>
<keyword evidence="7" id="KW-1133">Transmembrane helix</keyword>
<dbReference type="GO" id="GO:0016705">
    <property type="term" value="F:oxidoreductase activity, acting on paired donors, with incorporation or reduction of molecular oxygen"/>
    <property type="evidence" value="ECO:0007669"/>
    <property type="project" value="InterPro"/>
</dbReference>
<reference evidence="13" key="1">
    <citation type="submission" date="2020-12" db="EMBL/GenBank/DDBJ databases">
        <title>WGS assembly of Carya illinoinensis cv. Pawnee.</title>
        <authorList>
            <person name="Platts A."/>
            <person name="Shu S."/>
            <person name="Wright S."/>
            <person name="Barry K."/>
            <person name="Edger P."/>
            <person name="Pires J.C."/>
            <person name="Schmutz J."/>
        </authorList>
    </citation>
    <scope>NUCLEOTIDE SEQUENCE</scope>
    <source>
        <tissue evidence="13">Leaf</tissue>
    </source>
</reference>
<keyword evidence="6 12" id="KW-0479">Metal-binding</keyword>
<dbReference type="PROSITE" id="PS00086">
    <property type="entry name" value="CYTOCHROME_P450"/>
    <property type="match status" value="1"/>
</dbReference>